<comment type="caution">
    <text evidence="2">The sequence shown here is derived from an EMBL/GenBank/DDBJ whole genome shotgun (WGS) entry which is preliminary data.</text>
</comment>
<dbReference type="Proteomes" id="UP001152561">
    <property type="component" value="Unassembled WGS sequence"/>
</dbReference>
<name>A0A9Q1RLX6_9SOLA</name>
<organism evidence="2 3">
    <name type="scientific">Anisodus acutangulus</name>
    <dbReference type="NCBI Taxonomy" id="402998"/>
    <lineage>
        <taxon>Eukaryota</taxon>
        <taxon>Viridiplantae</taxon>
        <taxon>Streptophyta</taxon>
        <taxon>Embryophyta</taxon>
        <taxon>Tracheophyta</taxon>
        <taxon>Spermatophyta</taxon>
        <taxon>Magnoliopsida</taxon>
        <taxon>eudicotyledons</taxon>
        <taxon>Gunneridae</taxon>
        <taxon>Pentapetalae</taxon>
        <taxon>asterids</taxon>
        <taxon>lamiids</taxon>
        <taxon>Solanales</taxon>
        <taxon>Solanaceae</taxon>
        <taxon>Solanoideae</taxon>
        <taxon>Hyoscyameae</taxon>
        <taxon>Anisodus</taxon>
    </lineage>
</organism>
<evidence type="ECO:0000313" key="3">
    <source>
        <dbReference type="Proteomes" id="UP001152561"/>
    </source>
</evidence>
<accession>A0A9Q1RLX6</accession>
<dbReference type="AlphaFoldDB" id="A0A9Q1RLX6"/>
<dbReference type="EMBL" id="JAJAGQ010000005">
    <property type="protein sequence ID" value="KAJ8562206.1"/>
    <property type="molecule type" value="Genomic_DNA"/>
</dbReference>
<sequence length="261" mass="29780">MEGDIAVGFICEVDNPNKDVILFTIVRYEIPRRWDELQLMVTIESFSSETNVWTANSIIFDAPLRLCPLNWDITSAASSAGVINGVFCWLDQVGRQITVYDSVYKCFWALEFPEETVSGCRCYLGLSVWVWKYDVDVAATVLQCPEEFGLGGNTLRVKAFGITGSLRTEVQNMVIHPVFPHIFYLDVRGKVISYDLETDIAEFVSNEALGRSLKPQMRIGHYNQLNEIIMFEEKQCNKLKQKLKSNIKPTSRRSSHYLKAE</sequence>
<protein>
    <recommendedName>
        <fullName evidence="4">F-box protein</fullName>
    </recommendedName>
</protein>
<evidence type="ECO:0000313" key="2">
    <source>
        <dbReference type="EMBL" id="KAJ8562206.1"/>
    </source>
</evidence>
<evidence type="ECO:0000256" key="1">
    <source>
        <dbReference type="SAM" id="MobiDB-lite"/>
    </source>
</evidence>
<gene>
    <name evidence="2" type="ORF">K7X08_011497</name>
</gene>
<keyword evidence="3" id="KW-1185">Reference proteome</keyword>
<dbReference type="OrthoDB" id="1268218at2759"/>
<feature type="region of interest" description="Disordered" evidence="1">
    <location>
        <begin position="242"/>
        <end position="261"/>
    </location>
</feature>
<reference evidence="3" key="1">
    <citation type="journal article" date="2023" name="Proc. Natl. Acad. Sci. U.S.A.">
        <title>Genomic and structural basis for evolution of tropane alkaloid biosynthesis.</title>
        <authorList>
            <person name="Wanga Y.-J."/>
            <person name="Taina T."/>
            <person name="Yua J.-Y."/>
            <person name="Lia J."/>
            <person name="Xua B."/>
            <person name="Chenc J."/>
            <person name="D'Auriad J.C."/>
            <person name="Huanga J.-P."/>
            <person name="Huanga S.-X."/>
        </authorList>
    </citation>
    <scope>NUCLEOTIDE SEQUENCE [LARGE SCALE GENOMIC DNA]</scope>
    <source>
        <strain evidence="3">cv. KIB-2019</strain>
    </source>
</reference>
<evidence type="ECO:0008006" key="4">
    <source>
        <dbReference type="Google" id="ProtNLM"/>
    </source>
</evidence>
<proteinExistence type="predicted"/>